<protein>
    <submittedName>
        <fullName evidence="2">Uncharacterized protein</fullName>
    </submittedName>
</protein>
<feature type="region of interest" description="Disordered" evidence="1">
    <location>
        <begin position="422"/>
        <end position="492"/>
    </location>
</feature>
<dbReference type="Proteomes" id="UP000800092">
    <property type="component" value="Unassembled WGS sequence"/>
</dbReference>
<feature type="region of interest" description="Disordered" evidence="1">
    <location>
        <begin position="309"/>
        <end position="370"/>
    </location>
</feature>
<feature type="region of interest" description="Disordered" evidence="1">
    <location>
        <begin position="152"/>
        <end position="173"/>
    </location>
</feature>
<sequence length="549" mass="60445">MAVSSLFEVPLPSTPTSSASHSQFRTSGASEDSLRNLMDVPRYHDPALLHDEYHDVLSAASRHTDEQAFLLPHEKLPQLDPAVPLLPHETTEEAPTFAHEEVNAEDVVGDVEIPFLGRGSVSGGPRRRSSTSALRPAPNTSFVPILPEAVATEVSQTSPDQVQPNPSAKLRRTSSAPHFVTFENTDPVLANEESVSPDSPNYLDPIAEVAEEDVSVLPRRLSLPALDSFTEDPAFRGGKHVAFMQTSMSLPQSPRLIAKDTTWAIDDDDDELESRNSIVLYDISRLQSSDFNKDGFPWRELLESAGQVYLYPRDDVQQPEDEGDDEEDEDDGDEEEEDFDSELSDFDDEEDQGNSPNPWITGSHIQRSSTSHFPGLARLRTQTNFWATPSHHETEDFGPESCWNQVVDNFDPESIDTKNVTSIYSAPPTAPPNSHDPSTAASPSVPSSHIHSSPALSPNLSALPGAPPSSPQPPTRRSEDFDEVLHGTPMDLPMRVQRTLGVFEEEDAETAHFKAHKDSLELAALRLARERERRGRGTRSEGESGRSGE</sequence>
<gene>
    <name evidence="2" type="ORF">EV356DRAFT_565788</name>
</gene>
<organism evidence="2 3">
    <name type="scientific">Viridothelium virens</name>
    <name type="common">Speckled blister lichen</name>
    <name type="synonym">Trypethelium virens</name>
    <dbReference type="NCBI Taxonomy" id="1048519"/>
    <lineage>
        <taxon>Eukaryota</taxon>
        <taxon>Fungi</taxon>
        <taxon>Dikarya</taxon>
        <taxon>Ascomycota</taxon>
        <taxon>Pezizomycotina</taxon>
        <taxon>Dothideomycetes</taxon>
        <taxon>Dothideomycetes incertae sedis</taxon>
        <taxon>Trypetheliales</taxon>
        <taxon>Trypetheliaceae</taxon>
        <taxon>Viridothelium</taxon>
    </lineage>
</organism>
<proteinExistence type="predicted"/>
<name>A0A6A6HEV4_VIRVR</name>
<evidence type="ECO:0000256" key="1">
    <source>
        <dbReference type="SAM" id="MobiDB-lite"/>
    </source>
</evidence>
<feature type="compositionally biased region" description="Acidic residues" evidence="1">
    <location>
        <begin position="317"/>
        <end position="352"/>
    </location>
</feature>
<dbReference type="OrthoDB" id="10547342at2759"/>
<evidence type="ECO:0000313" key="2">
    <source>
        <dbReference type="EMBL" id="KAF2236043.1"/>
    </source>
</evidence>
<feature type="compositionally biased region" description="Polar residues" evidence="1">
    <location>
        <begin position="153"/>
        <end position="166"/>
    </location>
</feature>
<feature type="compositionally biased region" description="Polar residues" evidence="1">
    <location>
        <begin position="353"/>
        <end position="370"/>
    </location>
</feature>
<dbReference type="EMBL" id="ML991787">
    <property type="protein sequence ID" value="KAF2236043.1"/>
    <property type="molecule type" value="Genomic_DNA"/>
</dbReference>
<feature type="compositionally biased region" description="Low complexity" evidence="1">
    <location>
        <begin position="437"/>
        <end position="464"/>
    </location>
</feature>
<feature type="region of interest" description="Disordered" evidence="1">
    <location>
        <begin position="1"/>
        <end position="33"/>
    </location>
</feature>
<feature type="compositionally biased region" description="Basic and acidic residues" evidence="1">
    <location>
        <begin position="476"/>
        <end position="485"/>
    </location>
</feature>
<evidence type="ECO:0000313" key="3">
    <source>
        <dbReference type="Proteomes" id="UP000800092"/>
    </source>
</evidence>
<reference evidence="2" key="1">
    <citation type="journal article" date="2020" name="Stud. Mycol.">
        <title>101 Dothideomycetes genomes: a test case for predicting lifestyles and emergence of pathogens.</title>
        <authorList>
            <person name="Haridas S."/>
            <person name="Albert R."/>
            <person name="Binder M."/>
            <person name="Bloem J."/>
            <person name="Labutti K."/>
            <person name="Salamov A."/>
            <person name="Andreopoulos B."/>
            <person name="Baker S."/>
            <person name="Barry K."/>
            <person name="Bills G."/>
            <person name="Bluhm B."/>
            <person name="Cannon C."/>
            <person name="Castanera R."/>
            <person name="Culley D."/>
            <person name="Daum C."/>
            <person name="Ezra D."/>
            <person name="Gonzalez J."/>
            <person name="Henrissat B."/>
            <person name="Kuo A."/>
            <person name="Liang C."/>
            <person name="Lipzen A."/>
            <person name="Lutzoni F."/>
            <person name="Magnuson J."/>
            <person name="Mondo S."/>
            <person name="Nolan M."/>
            <person name="Ohm R."/>
            <person name="Pangilinan J."/>
            <person name="Park H.-J."/>
            <person name="Ramirez L."/>
            <person name="Alfaro M."/>
            <person name="Sun H."/>
            <person name="Tritt A."/>
            <person name="Yoshinaga Y."/>
            <person name="Zwiers L.-H."/>
            <person name="Turgeon B."/>
            <person name="Goodwin S."/>
            <person name="Spatafora J."/>
            <person name="Crous P."/>
            <person name="Grigoriev I."/>
        </authorList>
    </citation>
    <scope>NUCLEOTIDE SEQUENCE</scope>
    <source>
        <strain evidence="2">Tuck. ex Michener</strain>
    </source>
</reference>
<keyword evidence="3" id="KW-1185">Reference proteome</keyword>
<accession>A0A6A6HEV4</accession>
<feature type="region of interest" description="Disordered" evidence="1">
    <location>
        <begin position="529"/>
        <end position="549"/>
    </location>
</feature>
<feature type="compositionally biased region" description="Pro residues" evidence="1">
    <location>
        <begin position="465"/>
        <end position="474"/>
    </location>
</feature>
<feature type="region of interest" description="Disordered" evidence="1">
    <location>
        <begin position="118"/>
        <end position="140"/>
    </location>
</feature>
<feature type="compositionally biased region" description="Polar residues" evidence="1">
    <location>
        <begin position="14"/>
        <end position="30"/>
    </location>
</feature>
<dbReference type="AlphaFoldDB" id="A0A6A6HEV4"/>